<dbReference type="Proteomes" id="UP000580654">
    <property type="component" value="Unassembled WGS sequence"/>
</dbReference>
<keyword evidence="7" id="KW-1185">Reference proteome</keyword>
<dbReference type="RefSeq" id="WP_184520869.1">
    <property type="nucleotide sequence ID" value="NZ_JACIJD010000021.1"/>
</dbReference>
<dbReference type="InterPro" id="IPR016292">
    <property type="entry name" value="Epoxide_hydrolase"/>
</dbReference>
<feature type="domain" description="Epoxide hydrolase N-terminal" evidence="5">
    <location>
        <begin position="4"/>
        <end position="108"/>
    </location>
</feature>
<evidence type="ECO:0000313" key="7">
    <source>
        <dbReference type="Proteomes" id="UP000580654"/>
    </source>
</evidence>
<dbReference type="SUPFAM" id="SSF53474">
    <property type="entry name" value="alpha/beta-Hydrolases"/>
    <property type="match status" value="1"/>
</dbReference>
<keyword evidence="2" id="KW-0058">Aromatic hydrocarbons catabolism</keyword>
<organism evidence="6 7">
    <name type="scientific">Muricoccus pecuniae</name>
    <dbReference type="NCBI Taxonomy" id="693023"/>
    <lineage>
        <taxon>Bacteria</taxon>
        <taxon>Pseudomonadati</taxon>
        <taxon>Pseudomonadota</taxon>
        <taxon>Alphaproteobacteria</taxon>
        <taxon>Acetobacterales</taxon>
        <taxon>Roseomonadaceae</taxon>
        <taxon>Muricoccus</taxon>
    </lineage>
</organism>
<comment type="caution">
    <text evidence="6">The sequence shown here is derived from an EMBL/GenBank/DDBJ whole genome shotgun (WGS) entry which is preliminary data.</text>
</comment>
<evidence type="ECO:0000256" key="1">
    <source>
        <dbReference type="ARBA" id="ARBA00010088"/>
    </source>
</evidence>
<dbReference type="InterPro" id="IPR000639">
    <property type="entry name" value="Epox_hydrolase-like"/>
</dbReference>
<proteinExistence type="inferred from homology"/>
<dbReference type="InterPro" id="IPR029058">
    <property type="entry name" value="AB_hydrolase_fold"/>
</dbReference>
<name>A0A840YGX9_9PROT</name>
<dbReference type="Pfam" id="PF06441">
    <property type="entry name" value="EHN"/>
    <property type="match status" value="1"/>
</dbReference>
<dbReference type="EMBL" id="JACIJD010000021">
    <property type="protein sequence ID" value="MBB5695677.1"/>
    <property type="molecule type" value="Genomic_DNA"/>
</dbReference>
<dbReference type="PIRSF" id="PIRSF001112">
    <property type="entry name" value="Epoxide_hydrolase"/>
    <property type="match status" value="1"/>
</dbReference>
<protein>
    <submittedName>
        <fullName evidence="6">Pimeloyl-ACP methyl ester carboxylesterase</fullName>
    </submittedName>
</protein>
<dbReference type="PRINTS" id="PR00412">
    <property type="entry name" value="EPOXHYDRLASE"/>
</dbReference>
<dbReference type="GO" id="GO:0097176">
    <property type="term" value="P:epoxide metabolic process"/>
    <property type="evidence" value="ECO:0007669"/>
    <property type="project" value="TreeGrafter"/>
</dbReference>
<evidence type="ECO:0000256" key="2">
    <source>
        <dbReference type="ARBA" id="ARBA00022797"/>
    </source>
</evidence>
<dbReference type="Gene3D" id="3.40.50.1820">
    <property type="entry name" value="alpha/beta hydrolase"/>
    <property type="match status" value="1"/>
</dbReference>
<evidence type="ECO:0000259" key="5">
    <source>
        <dbReference type="Pfam" id="PF06441"/>
    </source>
</evidence>
<feature type="active site" description="Proton donor" evidence="4">
    <location>
        <position position="301"/>
    </location>
</feature>
<evidence type="ECO:0000256" key="3">
    <source>
        <dbReference type="ARBA" id="ARBA00022801"/>
    </source>
</evidence>
<feature type="active site" description="Proton acceptor" evidence="4">
    <location>
        <position position="357"/>
    </location>
</feature>
<accession>A0A840YGX9</accession>
<dbReference type="PANTHER" id="PTHR21661:SF35">
    <property type="entry name" value="EPOXIDE HYDROLASE"/>
    <property type="match status" value="1"/>
</dbReference>
<evidence type="ECO:0000256" key="4">
    <source>
        <dbReference type="PIRSR" id="PIRSR001112-1"/>
    </source>
</evidence>
<dbReference type="GO" id="GO:0004301">
    <property type="term" value="F:epoxide hydrolase activity"/>
    <property type="evidence" value="ECO:0007669"/>
    <property type="project" value="TreeGrafter"/>
</dbReference>
<feature type="active site" description="Nucleophile" evidence="4">
    <location>
        <position position="176"/>
    </location>
</feature>
<dbReference type="AlphaFoldDB" id="A0A840YGX9"/>
<comment type="similarity">
    <text evidence="1">Belongs to the peptidase S33 family.</text>
</comment>
<keyword evidence="3" id="KW-0378">Hydrolase</keyword>
<dbReference type="InterPro" id="IPR010497">
    <property type="entry name" value="Epoxide_hydro_N"/>
</dbReference>
<evidence type="ECO:0000313" key="6">
    <source>
        <dbReference type="EMBL" id="MBB5695677.1"/>
    </source>
</evidence>
<sequence length="380" mass="42025">MESRPFQVVWPPAELARLRERLRATPFPRVPEMAGWEYGCDPTFLAALRDHWIEGYDAEAAAAGLNRHPQILARIEGLDIHAIHVVGEAEGRRPLLLTHGWPGSVVEFLDVIGPLAFPSRHGGEARDAFDLVIPSLPGFGFSGKPRAPVGARTAARMFDALMRGLGYPRYRAQGGDWGAAVSAWLALEHTASVRAIHLNYVLVQPDASPEMAEETAWKAAFDASQQRLGAYAQLQGTKPQSLAYAMQDNPLAQAAWIAERFHDWADLRERPFEAVFGTDRLLTNIMTYVMNDAFTTAAWFYAGAAAEGIRRMPPGRRVEVPTALAAYPDPRSPFPPRGWVERGYAVSRWTEQPRGGHFAAMEAPESFVADLRAWGRETDG</sequence>
<reference evidence="6 7" key="1">
    <citation type="submission" date="2020-08" db="EMBL/GenBank/DDBJ databases">
        <title>Genomic Encyclopedia of Type Strains, Phase IV (KMG-IV): sequencing the most valuable type-strain genomes for metagenomic binning, comparative biology and taxonomic classification.</title>
        <authorList>
            <person name="Goeker M."/>
        </authorList>
    </citation>
    <scope>NUCLEOTIDE SEQUENCE [LARGE SCALE GENOMIC DNA]</scope>
    <source>
        <strain evidence="6 7">DSM 25622</strain>
    </source>
</reference>
<dbReference type="PANTHER" id="PTHR21661">
    <property type="entry name" value="EPOXIDE HYDROLASE 1-RELATED"/>
    <property type="match status" value="1"/>
</dbReference>
<gene>
    <name evidence="6" type="ORF">FHS87_003742</name>
</gene>